<gene>
    <name evidence="1" type="ORF">KCG46_03595</name>
</gene>
<sequence>MTINDLSTLIIMSSPEGAERLRVDVEARVLEAIADKSARTISPFKIIHAARPKDVFEALSAKPYSCVQFSGHGSPSSVFLEDNETASGTAIGLDVLERILIAAQPHLSVVVFMSCYSAEMADSLIQSVPIIISCDGPADDSECVSFLERFYTALFNSNDVESSFQRAQAATYAGKIQPILQRRSNLSENNPSLIRVDSRMGYVLYVDVSNVQDQAQEFGMSTDELLRLVARKIRYHRWAFRYPRDRALFPVGHLFGHFSWTNAQDVVRCDQLYSLSSEVEDDACAAWIELMMRYHDCYVADYRSPTQDMRLNERSSLDDAIATIERLNANFFYGAYFALMCDYAPESARMARSICLTSIKIAREKLIINDTAGSIQNLEAALSAIHDLIEGFGRKVLK</sequence>
<protein>
    <recommendedName>
        <fullName evidence="3">CHAT domain-containing protein</fullName>
    </recommendedName>
</protein>
<dbReference type="RefSeq" id="WP_218403953.1">
    <property type="nucleotide sequence ID" value="NZ_JAGSPC010000001.1"/>
</dbReference>
<keyword evidence="2" id="KW-1185">Reference proteome</keyword>
<proteinExistence type="predicted"/>
<name>A0A9X1F1M4_9SPHN</name>
<evidence type="ECO:0000313" key="1">
    <source>
        <dbReference type="EMBL" id="MBV7258660.1"/>
    </source>
</evidence>
<dbReference type="AlphaFoldDB" id="A0A9X1F1M4"/>
<accession>A0A9X1F1M4</accession>
<organism evidence="1 2">
    <name type="scientific">Erythrobacter crassostreae</name>
    <dbReference type="NCBI Taxonomy" id="2828328"/>
    <lineage>
        <taxon>Bacteria</taxon>
        <taxon>Pseudomonadati</taxon>
        <taxon>Pseudomonadota</taxon>
        <taxon>Alphaproteobacteria</taxon>
        <taxon>Sphingomonadales</taxon>
        <taxon>Erythrobacteraceae</taxon>
        <taxon>Erythrobacter/Porphyrobacter group</taxon>
        <taxon>Erythrobacter</taxon>
    </lineage>
</organism>
<dbReference type="EMBL" id="JAGSPC010000001">
    <property type="protein sequence ID" value="MBV7258660.1"/>
    <property type="molecule type" value="Genomic_DNA"/>
</dbReference>
<evidence type="ECO:0000313" key="2">
    <source>
        <dbReference type="Proteomes" id="UP001138681"/>
    </source>
</evidence>
<comment type="caution">
    <text evidence="1">The sequence shown here is derived from an EMBL/GenBank/DDBJ whole genome shotgun (WGS) entry which is preliminary data.</text>
</comment>
<reference evidence="1" key="1">
    <citation type="submission" date="2021-04" db="EMBL/GenBank/DDBJ databases">
        <authorList>
            <person name="Pira H."/>
            <person name="Risdian C."/>
            <person name="Wink J."/>
        </authorList>
    </citation>
    <scope>NUCLEOTIDE SEQUENCE</scope>
    <source>
        <strain evidence="1">WH158</strain>
    </source>
</reference>
<evidence type="ECO:0008006" key="3">
    <source>
        <dbReference type="Google" id="ProtNLM"/>
    </source>
</evidence>
<dbReference type="Proteomes" id="UP001138681">
    <property type="component" value="Unassembled WGS sequence"/>
</dbReference>